<gene>
    <name evidence="3" type="primary">Dcm5</name>
    <name evidence="2" type="ORF">rCG_28429</name>
</gene>
<evidence type="ECO:0000313" key="1">
    <source>
        <dbReference type="EMBL" id="AAL06590.1"/>
    </source>
</evidence>
<dbReference type="AlphaFoldDB" id="M0R8T6"/>
<accession>M0R8T6</accession>
<reference evidence="2" key="3">
    <citation type="submission" date="2005-07" db="EMBL/GenBank/DDBJ databases">
        <authorList>
            <person name="Mural R.J."/>
            <person name="Li P.W."/>
            <person name="Adams M.D."/>
            <person name="Amanatides P.G."/>
            <person name="Baden-Tillson H."/>
            <person name="Barnstead M."/>
            <person name="Chin S.H."/>
            <person name="Dew I."/>
            <person name="Evans C.A."/>
            <person name="Ferriera S."/>
            <person name="Flanigan M."/>
            <person name="Fosler C."/>
            <person name="Glodek A."/>
            <person name="Gu Z."/>
            <person name="Holt R.A."/>
            <person name="Jennings D."/>
            <person name="Kraft C.L."/>
            <person name="Lu F."/>
            <person name="Nguyen T."/>
            <person name="Nusskern D.R."/>
            <person name="Pfannkoch C.M."/>
            <person name="Sitter C."/>
            <person name="Sutton G.G."/>
            <person name="Venter J.C."/>
            <person name="Wang Z."/>
            <person name="Woodage T."/>
            <person name="Zheng X.H."/>
            <person name="Zhong F."/>
        </authorList>
    </citation>
    <scope>NUCLEOTIDE SEQUENCE</scope>
    <source>
        <strain evidence="2">BN</strain>
    </source>
</reference>
<organism evidence="1">
    <name type="scientific">Rattus norvegicus</name>
    <name type="common">Rat</name>
    <dbReference type="NCBI Taxonomy" id="10116"/>
    <lineage>
        <taxon>Eukaryota</taxon>
        <taxon>Metazoa</taxon>
        <taxon>Chordata</taxon>
        <taxon>Craniata</taxon>
        <taxon>Vertebrata</taxon>
        <taxon>Euteleostomi</taxon>
        <taxon>Mammalia</taxon>
        <taxon>Eutheria</taxon>
        <taxon>Euarchontoglires</taxon>
        <taxon>Glires</taxon>
        <taxon>Rodentia</taxon>
        <taxon>Myomorpha</taxon>
        <taxon>Muroidea</taxon>
        <taxon>Muridae</taxon>
        <taxon>Murinae</taxon>
        <taxon>Rattus</taxon>
    </lineage>
</organism>
<sequence length="77" mass="8528">MTVMLSPSQNAVQPYVMHLSPYAADTPLPVYKCASCCTYSFVPKASEAQPFPSTRLRNRRQSQVPLPVVSEIPFSPL</sequence>
<dbReference type="Proteomes" id="UP000234681">
    <property type="component" value="Chromosome 2"/>
</dbReference>
<evidence type="ECO:0000313" key="3">
    <source>
        <dbReference type="RGD" id="628880"/>
    </source>
</evidence>
<proteinExistence type="evidence at transcript level"/>
<dbReference type="EMBL" id="AF412817">
    <property type="protein sequence ID" value="AAL06590.1"/>
    <property type="molecule type" value="mRNA"/>
</dbReference>
<name>M0R8T6_RAT</name>
<protein>
    <submittedName>
        <fullName evidence="1">DCM5 protein</fullName>
    </submittedName>
    <submittedName>
        <fullName evidence="2">RCG28429</fullName>
    </submittedName>
</protein>
<dbReference type="HOGENOM" id="CLU_2637486_0_0_1"/>
<dbReference type="AGR" id="RGD:628880"/>
<dbReference type="EMBL" id="CH473952">
    <property type="protein sequence ID" value="EDL82173.1"/>
    <property type="molecule type" value="Genomic_DNA"/>
</dbReference>
<dbReference type="RGD" id="628880">
    <property type="gene designation" value="Dcm5"/>
</dbReference>
<reference evidence="2" key="2">
    <citation type="journal article" date="2005" name="Genome Res.">
        <title>Gene and alternative splicing annotation with AIR.</title>
        <authorList>
            <person name="Florea L."/>
            <person name="Di Francesco V."/>
            <person name="Miller J."/>
            <person name="Turner R."/>
            <person name="Yao A."/>
            <person name="Harris M."/>
            <person name="Walenz B."/>
            <person name="Mobarry C."/>
            <person name="Merkulov G.V."/>
            <person name="Charlab R."/>
            <person name="Dew I."/>
            <person name="Deng Z."/>
            <person name="Istrail S."/>
            <person name="Li P."/>
            <person name="Sutton G."/>
        </authorList>
    </citation>
    <scope>NUCLEOTIDE SEQUENCE</scope>
    <source>
        <strain evidence="2">BN</strain>
    </source>
</reference>
<reference evidence="1" key="1">
    <citation type="submission" date="2001-08" db="EMBL/GenBank/DDBJ databases">
        <title>Diabetic cardiomyopathy-related mRNA.</title>
        <authorList>
            <person name="Zhang F.L."/>
            <person name="Ye C.Z."/>
            <person name="Wu X.Y."/>
            <person name="Ding W."/>
            <person name="Li G."/>
            <person name="Luo M."/>
        </authorList>
    </citation>
    <scope>NUCLEOTIDE SEQUENCE</scope>
    <source>
        <strain evidence="1">Sprague-Dawley</strain>
        <tissue evidence="1">Heart</tissue>
    </source>
</reference>
<evidence type="ECO:0000313" key="2">
    <source>
        <dbReference type="EMBL" id="EDL82173.1"/>
    </source>
</evidence>